<dbReference type="PANTHER" id="PTHR35936">
    <property type="entry name" value="MEMBRANE-BOUND LYTIC MUREIN TRANSGLYCOSYLASE F"/>
    <property type="match status" value="1"/>
</dbReference>
<dbReference type="SMART" id="SM00062">
    <property type="entry name" value="PBPb"/>
    <property type="match status" value="1"/>
</dbReference>
<dbReference type="Proteomes" id="UP000184694">
    <property type="component" value="Unassembled WGS sequence"/>
</dbReference>
<gene>
    <name evidence="4" type="ORF">SAMN02745161_2647</name>
</gene>
<keyword evidence="5" id="KW-1185">Reference proteome</keyword>
<evidence type="ECO:0000256" key="2">
    <source>
        <dbReference type="SAM" id="SignalP"/>
    </source>
</evidence>
<dbReference type="AlphaFoldDB" id="A0A1N6IDU7"/>
<dbReference type="STRING" id="1121457.SAMN02745161_2647"/>
<dbReference type="Gene3D" id="3.40.190.10">
    <property type="entry name" value="Periplasmic binding protein-like II"/>
    <property type="match status" value="2"/>
</dbReference>
<feature type="signal peptide" evidence="2">
    <location>
        <begin position="1"/>
        <end position="23"/>
    </location>
</feature>
<dbReference type="Pfam" id="PF00497">
    <property type="entry name" value="SBP_bac_3"/>
    <property type="match status" value="1"/>
</dbReference>
<evidence type="ECO:0000313" key="4">
    <source>
        <dbReference type="EMBL" id="SIO30105.1"/>
    </source>
</evidence>
<dbReference type="InterPro" id="IPR001638">
    <property type="entry name" value="Solute-binding_3/MltF_N"/>
</dbReference>
<evidence type="ECO:0000256" key="1">
    <source>
        <dbReference type="ARBA" id="ARBA00022729"/>
    </source>
</evidence>
<evidence type="ECO:0000259" key="3">
    <source>
        <dbReference type="SMART" id="SM00062"/>
    </source>
</evidence>
<dbReference type="SUPFAM" id="SSF53850">
    <property type="entry name" value="Periplasmic binding protein-like II"/>
    <property type="match status" value="1"/>
</dbReference>
<dbReference type="OrthoDB" id="5464866at2"/>
<reference evidence="5" key="1">
    <citation type="submission" date="2016-11" db="EMBL/GenBank/DDBJ databases">
        <authorList>
            <person name="Varghese N."/>
            <person name="Submissions S."/>
        </authorList>
    </citation>
    <scope>NUCLEOTIDE SEQUENCE [LARGE SCALE GENOMIC DNA]</scope>
    <source>
        <strain evidence="5">DSM 17456</strain>
    </source>
</reference>
<dbReference type="PANTHER" id="PTHR35936:SF35">
    <property type="entry name" value="L-CYSTINE-BINDING PROTEIN TCYJ"/>
    <property type="match status" value="1"/>
</dbReference>
<evidence type="ECO:0000313" key="5">
    <source>
        <dbReference type="Proteomes" id="UP000184694"/>
    </source>
</evidence>
<dbReference type="EMBL" id="FSRG01000006">
    <property type="protein sequence ID" value="SIO30105.1"/>
    <property type="molecule type" value="Genomic_DNA"/>
</dbReference>
<dbReference type="RefSeq" id="WP_074217407.1">
    <property type="nucleotide sequence ID" value="NZ_FSRG01000006.1"/>
</dbReference>
<organism evidence="4 5">
    <name type="scientific">Halodesulfovibrio marinisediminis DSM 17456</name>
    <dbReference type="NCBI Taxonomy" id="1121457"/>
    <lineage>
        <taxon>Bacteria</taxon>
        <taxon>Pseudomonadati</taxon>
        <taxon>Thermodesulfobacteriota</taxon>
        <taxon>Desulfovibrionia</taxon>
        <taxon>Desulfovibrionales</taxon>
        <taxon>Desulfovibrionaceae</taxon>
        <taxon>Halodesulfovibrio</taxon>
    </lineage>
</organism>
<dbReference type="PROSITE" id="PS51257">
    <property type="entry name" value="PROKAR_LIPOPROTEIN"/>
    <property type="match status" value="1"/>
</dbReference>
<accession>A0A1N6IDU7</accession>
<proteinExistence type="predicted"/>
<feature type="domain" description="Solute-binding protein family 3/N-terminal" evidence="3">
    <location>
        <begin position="25"/>
        <end position="242"/>
    </location>
</feature>
<name>A0A1N6IDU7_9BACT</name>
<keyword evidence="1 2" id="KW-0732">Signal</keyword>
<sequence>MKRFLLCLVMVLCGCLDIGSAKAESLIVGVMSADRPPYFWKDDSGGYRGLYIDLLNELTKETSIHFSYKALPMARIRLYMVAEKIDVEVGVAKRWRKEKAEVENSVYSIPFMKTELVFVMHSMPGNLGITRSTPADGMFCSILGFSVPKMAGEKDRQYVLSERQLLKMIDKKRCDYTVMQYNIFSHLMRENSYDLVASSSFKTYDVRLRLNKKHEWLLPRINEGLRRMKLNGRLASILKRYR</sequence>
<feature type="chain" id="PRO_5012884652" evidence="2">
    <location>
        <begin position="24"/>
        <end position="242"/>
    </location>
</feature>
<protein>
    <submittedName>
        <fullName evidence="4">ABC-type amino acid transport substrate-binding protein</fullName>
    </submittedName>
</protein>